<organism evidence="7 8">
    <name type="scientific">Pseudothauera rhizosphaerae</name>
    <dbReference type="NCBI Taxonomy" id="2565932"/>
    <lineage>
        <taxon>Bacteria</taxon>
        <taxon>Pseudomonadati</taxon>
        <taxon>Pseudomonadota</taxon>
        <taxon>Betaproteobacteria</taxon>
        <taxon>Rhodocyclales</taxon>
        <taxon>Zoogloeaceae</taxon>
        <taxon>Pseudothauera</taxon>
    </lineage>
</organism>
<keyword evidence="8" id="KW-1185">Reference proteome</keyword>
<name>A0A4S4ARP0_9RHOO</name>
<feature type="transmembrane region" description="Helical" evidence="6">
    <location>
        <begin position="25"/>
        <end position="41"/>
    </location>
</feature>
<keyword evidence="5 6" id="KW-0472">Membrane</keyword>
<dbReference type="GO" id="GO:0005886">
    <property type="term" value="C:plasma membrane"/>
    <property type="evidence" value="ECO:0007669"/>
    <property type="project" value="UniProtKB-ARBA"/>
</dbReference>
<evidence type="ECO:0000256" key="5">
    <source>
        <dbReference type="ARBA" id="ARBA00023136"/>
    </source>
</evidence>
<gene>
    <name evidence="7" type="ORF">E6O51_05785</name>
</gene>
<feature type="transmembrane region" description="Helical" evidence="6">
    <location>
        <begin position="53"/>
        <end position="73"/>
    </location>
</feature>
<reference evidence="7 8" key="1">
    <citation type="submission" date="2019-04" db="EMBL/GenBank/DDBJ databases">
        <title>Azoarcus rhizosphaerae sp. nov. isolated from rhizosphere of Ficus religiosa.</title>
        <authorList>
            <person name="Lin S.-Y."/>
            <person name="Hameed A."/>
            <person name="Hsu Y.-H."/>
            <person name="Young C.-C."/>
        </authorList>
    </citation>
    <scope>NUCLEOTIDE SEQUENCE [LARGE SCALE GENOMIC DNA]</scope>
    <source>
        <strain evidence="7 8">CC-YHH848</strain>
    </source>
</reference>
<dbReference type="InterPro" id="IPR003339">
    <property type="entry name" value="ABC/ECF_trnsptr_transmembrane"/>
</dbReference>
<evidence type="ECO:0000256" key="2">
    <source>
        <dbReference type="ARBA" id="ARBA00008564"/>
    </source>
</evidence>
<dbReference type="OrthoDB" id="9180157at2"/>
<comment type="subcellular location">
    <subcellularLocation>
        <location evidence="1">Membrane</location>
        <topology evidence="1">Multi-pass membrane protein</topology>
    </subcellularLocation>
</comment>
<dbReference type="AlphaFoldDB" id="A0A4S4ARP0"/>
<keyword evidence="4 6" id="KW-1133">Transmembrane helix</keyword>
<dbReference type="RefSeq" id="WP_136384035.1">
    <property type="nucleotide sequence ID" value="NZ_SSOD01000004.1"/>
</dbReference>
<dbReference type="EMBL" id="SSOD01000004">
    <property type="protein sequence ID" value="THF62481.1"/>
    <property type="molecule type" value="Genomic_DNA"/>
</dbReference>
<feature type="transmembrane region" description="Helical" evidence="6">
    <location>
        <begin position="85"/>
        <end position="106"/>
    </location>
</feature>
<evidence type="ECO:0000313" key="7">
    <source>
        <dbReference type="EMBL" id="THF62481.1"/>
    </source>
</evidence>
<accession>A0A4S4ARP0</accession>
<evidence type="ECO:0000313" key="8">
    <source>
        <dbReference type="Proteomes" id="UP000307956"/>
    </source>
</evidence>
<protein>
    <recommendedName>
        <fullName evidence="9">Cobalt transport protein</fullName>
    </recommendedName>
</protein>
<dbReference type="Proteomes" id="UP000307956">
    <property type="component" value="Unassembled WGS sequence"/>
</dbReference>
<sequence>MHAGFLILLWIAVVGALQFLRPDLLVAVVAVLAAIALWVARARTLRLLRRVRILLVAIVVLFAGFTPGEAVLADWPALSPSREGLLLALEHAGRLVAVVFCVAILLQKLSTDRLVGGLYALSRPFALVGLSSERVAVRMLLVLRYVDDPQGRGWRHWLDDEVEAPAETLHLQRERLGTVERVLLVTALLTLAWWYAR</sequence>
<keyword evidence="3 6" id="KW-0812">Transmembrane</keyword>
<dbReference type="Pfam" id="PF02361">
    <property type="entry name" value="CbiQ"/>
    <property type="match status" value="1"/>
</dbReference>
<evidence type="ECO:0008006" key="9">
    <source>
        <dbReference type="Google" id="ProtNLM"/>
    </source>
</evidence>
<evidence type="ECO:0000256" key="6">
    <source>
        <dbReference type="SAM" id="Phobius"/>
    </source>
</evidence>
<comment type="similarity">
    <text evidence="2">Belongs to the CbiQ family.</text>
</comment>
<comment type="caution">
    <text evidence="7">The sequence shown here is derived from an EMBL/GenBank/DDBJ whole genome shotgun (WGS) entry which is preliminary data.</text>
</comment>
<evidence type="ECO:0000256" key="4">
    <source>
        <dbReference type="ARBA" id="ARBA00022989"/>
    </source>
</evidence>
<evidence type="ECO:0000256" key="1">
    <source>
        <dbReference type="ARBA" id="ARBA00004141"/>
    </source>
</evidence>
<proteinExistence type="inferred from homology"/>
<evidence type="ECO:0000256" key="3">
    <source>
        <dbReference type="ARBA" id="ARBA00022692"/>
    </source>
</evidence>